<dbReference type="PRINTS" id="PR00033">
    <property type="entry name" value="HTHASNC"/>
</dbReference>
<dbReference type="InterPro" id="IPR000485">
    <property type="entry name" value="AsnC-type_HTH_dom"/>
</dbReference>
<dbReference type="PANTHER" id="PTHR30154:SF53">
    <property type="entry name" value="HTH-TYPE TRANSCRIPTIONAL REGULATOR LRPC"/>
    <property type="match status" value="1"/>
</dbReference>
<keyword evidence="3" id="KW-0804">Transcription</keyword>
<organism evidence="5 6">
    <name type="scientific">Kribbella orskensis</name>
    <dbReference type="NCBI Taxonomy" id="2512216"/>
    <lineage>
        <taxon>Bacteria</taxon>
        <taxon>Bacillati</taxon>
        <taxon>Actinomycetota</taxon>
        <taxon>Actinomycetes</taxon>
        <taxon>Propionibacteriales</taxon>
        <taxon>Kribbellaceae</taxon>
        <taxon>Kribbella</taxon>
    </lineage>
</organism>
<dbReference type="InterPro" id="IPR019888">
    <property type="entry name" value="Tscrpt_reg_AsnC-like"/>
</dbReference>
<comment type="caution">
    <text evidence="5">The sequence shown here is derived from an EMBL/GenBank/DDBJ whole genome shotgun (WGS) entry which is preliminary data.</text>
</comment>
<dbReference type="Pfam" id="PF01037">
    <property type="entry name" value="AsnC_trans_reg"/>
    <property type="match status" value="1"/>
</dbReference>
<keyword evidence="2" id="KW-0238">DNA-binding</keyword>
<proteinExistence type="predicted"/>
<sequence length="161" mass="17471">MLRLDETDSRILEVLQTDGRISMTELGRAISLSAAATTERVRRLEEAGVIEGYRASINTEALGYGIAAFVRLKYPHGNYKPMHDLLATTPEVTSAHHVTGADCFVLQVIAHSMAHLEQVTGRLAGLGSITTSIVYSSALEPRSIKPYTPKGTEPPALRRLG</sequence>
<feature type="domain" description="HTH asnC-type" evidence="4">
    <location>
        <begin position="4"/>
        <end position="65"/>
    </location>
</feature>
<dbReference type="InterPro" id="IPR036388">
    <property type="entry name" value="WH-like_DNA-bd_sf"/>
</dbReference>
<dbReference type="RefSeq" id="WP_241997784.1">
    <property type="nucleotide sequence ID" value="NZ_SLWM01000001.1"/>
</dbReference>
<reference evidence="5 6" key="1">
    <citation type="journal article" date="2015" name="Stand. Genomic Sci.">
        <title>Genomic Encyclopedia of Bacterial and Archaeal Type Strains, Phase III: the genomes of soil and plant-associated and newly described type strains.</title>
        <authorList>
            <person name="Whitman W.B."/>
            <person name="Woyke T."/>
            <person name="Klenk H.P."/>
            <person name="Zhou Y."/>
            <person name="Lilburn T.G."/>
            <person name="Beck B.J."/>
            <person name="De Vos P."/>
            <person name="Vandamme P."/>
            <person name="Eisen J.A."/>
            <person name="Garrity G."/>
            <person name="Hugenholtz P."/>
            <person name="Kyrpides N.C."/>
        </authorList>
    </citation>
    <scope>NUCLEOTIDE SEQUENCE [LARGE SCALE GENOMIC DNA]</scope>
    <source>
        <strain evidence="5 6">VKM Ac-2538</strain>
    </source>
</reference>
<name>A0ABY2BVE2_9ACTN</name>
<dbReference type="SUPFAM" id="SSF46785">
    <property type="entry name" value="Winged helix' DNA-binding domain"/>
    <property type="match status" value="1"/>
</dbReference>
<evidence type="ECO:0000313" key="6">
    <source>
        <dbReference type="Proteomes" id="UP000295818"/>
    </source>
</evidence>
<keyword evidence="6" id="KW-1185">Reference proteome</keyword>
<evidence type="ECO:0000313" key="5">
    <source>
        <dbReference type="EMBL" id="TCO32015.1"/>
    </source>
</evidence>
<dbReference type="InterPro" id="IPR036390">
    <property type="entry name" value="WH_DNA-bd_sf"/>
</dbReference>
<dbReference type="Proteomes" id="UP000295818">
    <property type="component" value="Unassembled WGS sequence"/>
</dbReference>
<dbReference type="InterPro" id="IPR011991">
    <property type="entry name" value="ArsR-like_HTH"/>
</dbReference>
<dbReference type="SMART" id="SM00344">
    <property type="entry name" value="HTH_ASNC"/>
    <property type="match status" value="1"/>
</dbReference>
<evidence type="ECO:0000256" key="2">
    <source>
        <dbReference type="ARBA" id="ARBA00023125"/>
    </source>
</evidence>
<dbReference type="Pfam" id="PF13412">
    <property type="entry name" value="HTH_24"/>
    <property type="match status" value="1"/>
</dbReference>
<evidence type="ECO:0000259" key="4">
    <source>
        <dbReference type="PROSITE" id="PS50956"/>
    </source>
</evidence>
<evidence type="ECO:0000256" key="3">
    <source>
        <dbReference type="ARBA" id="ARBA00023163"/>
    </source>
</evidence>
<protein>
    <submittedName>
        <fullName evidence="5">Lrp/AsnC family leucine-responsive transcriptional regulator</fullName>
    </submittedName>
</protein>
<dbReference type="SUPFAM" id="SSF54909">
    <property type="entry name" value="Dimeric alpha+beta barrel"/>
    <property type="match status" value="1"/>
</dbReference>
<dbReference type="InterPro" id="IPR011008">
    <property type="entry name" value="Dimeric_a/b-barrel"/>
</dbReference>
<dbReference type="PANTHER" id="PTHR30154">
    <property type="entry name" value="LEUCINE-RESPONSIVE REGULATORY PROTEIN"/>
    <property type="match status" value="1"/>
</dbReference>
<evidence type="ECO:0000256" key="1">
    <source>
        <dbReference type="ARBA" id="ARBA00023015"/>
    </source>
</evidence>
<accession>A0ABY2BVE2</accession>
<dbReference type="CDD" id="cd00090">
    <property type="entry name" value="HTH_ARSR"/>
    <property type="match status" value="1"/>
</dbReference>
<dbReference type="Gene3D" id="1.10.10.10">
    <property type="entry name" value="Winged helix-like DNA-binding domain superfamily/Winged helix DNA-binding domain"/>
    <property type="match status" value="1"/>
</dbReference>
<dbReference type="EMBL" id="SLWM01000001">
    <property type="protein sequence ID" value="TCO32015.1"/>
    <property type="molecule type" value="Genomic_DNA"/>
</dbReference>
<dbReference type="Gene3D" id="3.30.70.920">
    <property type="match status" value="1"/>
</dbReference>
<keyword evidence="1" id="KW-0805">Transcription regulation</keyword>
<gene>
    <name evidence="5" type="ORF">EV644_101658</name>
</gene>
<dbReference type="InterPro" id="IPR019887">
    <property type="entry name" value="Tscrpt_reg_AsnC/Lrp_C"/>
</dbReference>
<dbReference type="PROSITE" id="PS50956">
    <property type="entry name" value="HTH_ASNC_2"/>
    <property type="match status" value="1"/>
</dbReference>